<comment type="caution">
    <text evidence="1">The sequence shown here is derived from an EMBL/GenBank/DDBJ whole genome shotgun (WGS) entry which is preliminary data.</text>
</comment>
<gene>
    <name evidence="1" type="ORF">A6X21_08395</name>
</gene>
<keyword evidence="2" id="KW-1185">Reference proteome</keyword>
<protein>
    <submittedName>
        <fullName evidence="1">Uncharacterized protein</fullName>
    </submittedName>
</protein>
<organism evidence="1 2">
    <name type="scientific">Planctopirus hydrillae</name>
    <dbReference type="NCBI Taxonomy" id="1841610"/>
    <lineage>
        <taxon>Bacteria</taxon>
        <taxon>Pseudomonadati</taxon>
        <taxon>Planctomycetota</taxon>
        <taxon>Planctomycetia</taxon>
        <taxon>Planctomycetales</taxon>
        <taxon>Planctomycetaceae</taxon>
        <taxon>Planctopirus</taxon>
    </lineage>
</organism>
<evidence type="ECO:0000313" key="1">
    <source>
        <dbReference type="EMBL" id="ODA29461.1"/>
    </source>
</evidence>
<sequence>MAGRSPSVWTFGILELSKQFFRGGEPFLQFREKTLPAASLQTRPKTVLYQNRHYTSVVQQPARSSLSDSLATTRIKNTSERLPIMNDGMQTAELWAESL</sequence>
<dbReference type="Proteomes" id="UP000094828">
    <property type="component" value="Unassembled WGS sequence"/>
</dbReference>
<dbReference type="EMBL" id="LYDR01000128">
    <property type="protein sequence ID" value="ODA29461.1"/>
    <property type="molecule type" value="Genomic_DNA"/>
</dbReference>
<dbReference type="AlphaFoldDB" id="A0A1C3E8B1"/>
<reference evidence="1 2" key="1">
    <citation type="submission" date="2016-05" db="EMBL/GenBank/DDBJ databases">
        <title>Genomic and physiological characterization of Planctopirus sp. isolated from fresh water lake.</title>
        <authorList>
            <person name="Subhash Y."/>
            <person name="Ramana C."/>
        </authorList>
    </citation>
    <scope>NUCLEOTIDE SEQUENCE [LARGE SCALE GENOMIC DNA]</scope>
    <source>
        <strain evidence="1 2">JC280</strain>
    </source>
</reference>
<name>A0A1C3E8B1_9PLAN</name>
<accession>A0A1C3E8B1</accession>
<evidence type="ECO:0000313" key="2">
    <source>
        <dbReference type="Proteomes" id="UP000094828"/>
    </source>
</evidence>
<proteinExistence type="predicted"/>